<dbReference type="GO" id="GO:0006629">
    <property type="term" value="P:lipid metabolic process"/>
    <property type="evidence" value="ECO:0007669"/>
    <property type="project" value="InterPro"/>
</dbReference>
<feature type="domain" description="GP-PDE" evidence="2">
    <location>
        <begin position="21"/>
        <end position="294"/>
    </location>
</feature>
<reference evidence="3 4" key="1">
    <citation type="submission" date="2017-11" db="EMBL/GenBank/DDBJ databases">
        <title>The complete genome sequence and comparative genome analysis of Yersinia enterocolitica strain LC20.</title>
        <authorList>
            <person name="Shi G."/>
            <person name="Su M."/>
            <person name="Liang J."/>
            <person name="Gu W."/>
            <person name="Xiao Y."/>
            <person name="Zhang Z."/>
            <person name="Qiu H."/>
            <person name="Duan R."/>
            <person name="Zhang Z."/>
            <person name="Li Y."/>
            <person name="Zhang X."/>
            <person name="Ling Y."/>
            <person name="Song L."/>
            <person name="Chen M."/>
            <person name="Zhao Y."/>
            <person name="Wu J."/>
            <person name="Jing H."/>
            <person name="Xiao J."/>
            <person name="Wang X."/>
        </authorList>
    </citation>
    <scope>NUCLEOTIDE SEQUENCE [LARGE SCALE GENOMIC DNA]</scope>
    <source>
        <strain evidence="3 4">LC20</strain>
    </source>
</reference>
<organism evidence="3 4">
    <name type="scientific">Yersinia enterocolitica LC20</name>
    <dbReference type="NCBI Taxonomy" id="1443113"/>
    <lineage>
        <taxon>Bacteria</taxon>
        <taxon>Pseudomonadati</taxon>
        <taxon>Pseudomonadota</taxon>
        <taxon>Gammaproteobacteria</taxon>
        <taxon>Enterobacterales</taxon>
        <taxon>Yersiniaceae</taxon>
        <taxon>Yersinia</taxon>
    </lineage>
</organism>
<dbReference type="PANTHER" id="PTHR46211">
    <property type="entry name" value="GLYCEROPHOSPHORYL DIESTER PHOSPHODIESTERASE"/>
    <property type="match status" value="1"/>
</dbReference>
<dbReference type="Gene3D" id="3.20.20.190">
    <property type="entry name" value="Phosphatidylinositol (PI) phosphodiesterase"/>
    <property type="match status" value="1"/>
</dbReference>
<dbReference type="InterPro" id="IPR017946">
    <property type="entry name" value="PLC-like_Pdiesterase_TIM-brl"/>
</dbReference>
<dbReference type="AlphaFoldDB" id="A0A7U4K0Z5"/>
<dbReference type="EMBL" id="CP007448">
    <property type="protein sequence ID" value="AHM73655.1"/>
    <property type="molecule type" value="Genomic_DNA"/>
</dbReference>
<dbReference type="GO" id="GO:0008081">
    <property type="term" value="F:phosphoric diester hydrolase activity"/>
    <property type="evidence" value="ECO:0007669"/>
    <property type="project" value="InterPro"/>
</dbReference>
<dbReference type="Pfam" id="PF03009">
    <property type="entry name" value="GDPD"/>
    <property type="match status" value="1"/>
</dbReference>
<feature type="chain" id="PRO_5030708017" evidence="1">
    <location>
        <begin position="20"/>
        <end position="294"/>
    </location>
</feature>
<proteinExistence type="predicted"/>
<evidence type="ECO:0000259" key="2">
    <source>
        <dbReference type="PROSITE" id="PS51704"/>
    </source>
</evidence>
<feature type="signal peptide" evidence="1">
    <location>
        <begin position="1"/>
        <end position="19"/>
    </location>
</feature>
<dbReference type="KEGG" id="yel:LC20_02402"/>
<name>A0A7U4K0Z5_YEREN</name>
<dbReference type="InterPro" id="IPR030395">
    <property type="entry name" value="GP_PDE_dom"/>
</dbReference>
<evidence type="ECO:0000313" key="3">
    <source>
        <dbReference type="EMBL" id="AHM73655.1"/>
    </source>
</evidence>
<evidence type="ECO:0000313" key="4">
    <source>
        <dbReference type="Proteomes" id="UP000230961"/>
    </source>
</evidence>
<protein>
    <submittedName>
        <fullName evidence="3">Glycerophosphodiester phosphodiesterase</fullName>
    </submittedName>
</protein>
<gene>
    <name evidence="3" type="ORF">LC20_02402</name>
</gene>
<evidence type="ECO:0000256" key="1">
    <source>
        <dbReference type="SAM" id="SignalP"/>
    </source>
</evidence>
<dbReference type="PROSITE" id="PS51704">
    <property type="entry name" value="GP_PDE"/>
    <property type="match status" value="1"/>
</dbReference>
<dbReference type="SUPFAM" id="SSF51695">
    <property type="entry name" value="PLC-like phosphodiesterases"/>
    <property type="match status" value="1"/>
</dbReference>
<dbReference type="PANTHER" id="PTHR46211:SF10">
    <property type="entry name" value="EXPORTED PROTEIN"/>
    <property type="match status" value="1"/>
</dbReference>
<sequence>MKLSFTSLLLLFYLQTPLAAPMIVAHRAGTADHPENTLHAINMALQNSANVIWLSLQFTKEGIPVLYRPSDLNTLTDGHGPVSAHHWQEIQQLDAAYHFNIQGQYIYRGLGVKIPTLRQALIAYPNAEFILDIKSPDADPAIMAEILDELLTETNSLDRVRFYSTEKRYLTALPATMNKFKPRNLTRKILANAIMANYCELATTQDKKSNRYSDEYHAFELRRDVRVVEKFTLGRGTSKAQLVWSPAAMACFKHNPNTKVLLIGINSYQDYQIAQSLGADYVMVDSPAAAKHWR</sequence>
<dbReference type="Proteomes" id="UP000230961">
    <property type="component" value="Chromosome"/>
</dbReference>
<keyword evidence="1" id="KW-0732">Signal</keyword>
<accession>A0A7U4K0Z5</accession>